<accession>A0A8H7DMZ1</accession>
<feature type="compositionally biased region" description="Basic and acidic residues" evidence="1">
    <location>
        <begin position="377"/>
        <end position="391"/>
    </location>
</feature>
<protein>
    <submittedName>
        <fullName evidence="2">Uncharacterized protein</fullName>
    </submittedName>
</protein>
<comment type="caution">
    <text evidence="2">The sequence shown here is derived from an EMBL/GenBank/DDBJ whole genome shotgun (WGS) entry which is preliminary data.</text>
</comment>
<sequence length="497" mass="55677">MDDQPNPEFIHSTNRDLESPTGMFSHSQQFTVTGGTFTNIANHNYAASPSLLSDFRMIPMGDIDLRHQIRVDKCTGVVHSQPRKRAGIRRANIDASISPPLQLCPSEQYFIVPAILSEDSAEIAFLPSTEAPRLGEWTILERGTGKVMPNGWTRYFFSGDVIDNALYLSFTIFPDRYTWLSQANHMFRRLHLSDFEDYVVVDAIFFFLDILETARDPPMGFLFLCPKEDFQTGSSSFCWPACPAYWSLDPSGIDRLSPGDATEFGFPTLELTTEVLGDYWDDSVYEGLRQFHQARGFDPYSQNIALHLDLPLFQLSSEVDALFAYVGLDGEDSDADIDSDCNSPDTQGYEPEYSLISARDDPDPDVDAVTVPNEEEVHHPLSRHDGSEHQESNCGSQKMFAPSRSSNVLMSIQLVLISFLGLSWVYDHVSVSRGKIQILKHIAPRIILAPEVVVDVAEPLLPQILQKAESPMNHEAVRPSASRPPPVPAPRNTHNQR</sequence>
<evidence type="ECO:0000313" key="3">
    <source>
        <dbReference type="Proteomes" id="UP000623467"/>
    </source>
</evidence>
<feature type="region of interest" description="Disordered" evidence="1">
    <location>
        <begin position="1"/>
        <end position="22"/>
    </location>
</feature>
<proteinExistence type="predicted"/>
<dbReference type="Proteomes" id="UP000623467">
    <property type="component" value="Unassembled WGS sequence"/>
</dbReference>
<feature type="region of interest" description="Disordered" evidence="1">
    <location>
        <begin position="377"/>
        <end position="398"/>
    </location>
</feature>
<dbReference type="AlphaFoldDB" id="A0A8H7DMZ1"/>
<reference evidence="2" key="1">
    <citation type="submission" date="2020-05" db="EMBL/GenBank/DDBJ databases">
        <title>Mycena genomes resolve the evolution of fungal bioluminescence.</title>
        <authorList>
            <person name="Tsai I.J."/>
        </authorList>
    </citation>
    <scope>NUCLEOTIDE SEQUENCE</scope>
    <source>
        <strain evidence="2">160909Yilan</strain>
    </source>
</reference>
<dbReference type="OrthoDB" id="3063557at2759"/>
<gene>
    <name evidence="2" type="ORF">MSAN_00130100</name>
</gene>
<dbReference type="EMBL" id="JACAZH010000001">
    <property type="protein sequence ID" value="KAF7377111.1"/>
    <property type="molecule type" value="Genomic_DNA"/>
</dbReference>
<keyword evidence="3" id="KW-1185">Reference proteome</keyword>
<evidence type="ECO:0000313" key="2">
    <source>
        <dbReference type="EMBL" id="KAF7377111.1"/>
    </source>
</evidence>
<organism evidence="2 3">
    <name type="scientific">Mycena sanguinolenta</name>
    <dbReference type="NCBI Taxonomy" id="230812"/>
    <lineage>
        <taxon>Eukaryota</taxon>
        <taxon>Fungi</taxon>
        <taxon>Dikarya</taxon>
        <taxon>Basidiomycota</taxon>
        <taxon>Agaricomycotina</taxon>
        <taxon>Agaricomycetes</taxon>
        <taxon>Agaricomycetidae</taxon>
        <taxon>Agaricales</taxon>
        <taxon>Marasmiineae</taxon>
        <taxon>Mycenaceae</taxon>
        <taxon>Mycena</taxon>
    </lineage>
</organism>
<feature type="region of interest" description="Disordered" evidence="1">
    <location>
        <begin position="470"/>
        <end position="497"/>
    </location>
</feature>
<evidence type="ECO:0000256" key="1">
    <source>
        <dbReference type="SAM" id="MobiDB-lite"/>
    </source>
</evidence>
<name>A0A8H7DMZ1_9AGAR</name>